<evidence type="ECO:0000256" key="4">
    <source>
        <dbReference type="ARBA" id="ARBA00023065"/>
    </source>
</evidence>
<dbReference type="Pfam" id="PF00213">
    <property type="entry name" value="OSCP"/>
    <property type="match status" value="1"/>
</dbReference>
<comment type="subcellular location">
    <subcellularLocation>
        <location evidence="1">Membrane</location>
    </subcellularLocation>
</comment>
<keyword evidence="3" id="KW-0375">Hydrogen ion transport</keyword>
<dbReference type="NCBIfam" id="TIGR01145">
    <property type="entry name" value="ATP_synt_delta"/>
    <property type="match status" value="1"/>
</dbReference>
<dbReference type="PROSITE" id="PS00389">
    <property type="entry name" value="ATPASE_DELTA"/>
    <property type="match status" value="1"/>
</dbReference>
<evidence type="ECO:0000256" key="1">
    <source>
        <dbReference type="ARBA" id="ARBA00004370"/>
    </source>
</evidence>
<keyword evidence="6" id="KW-0066">ATP synthesis</keyword>
<accession>A0A3B0YHY8</accession>
<dbReference type="InterPro" id="IPR026015">
    <property type="entry name" value="ATP_synth_OSCP/delta_N_sf"/>
</dbReference>
<evidence type="ECO:0000256" key="2">
    <source>
        <dbReference type="ARBA" id="ARBA00022448"/>
    </source>
</evidence>
<name>A0A3B0YHY8_9ZZZZ</name>
<dbReference type="NCBIfam" id="NF004402">
    <property type="entry name" value="PRK05758.2-2"/>
    <property type="match status" value="1"/>
</dbReference>
<evidence type="ECO:0000256" key="3">
    <source>
        <dbReference type="ARBA" id="ARBA00022781"/>
    </source>
</evidence>
<sequence length="178" mass="19289">MAELITLARPYAQAVYKMASEKKTLPHWSEILDKLLQVISHESIAALIDNSKVSRQELTDVITAVCGDEVDQEGKNLVALLIENGRIELIPEIVAVYEHLRAEAESTVEAEVRSAFPIAEDQQQKIAQALKARLGCEVKIKSIVDKSVVGGAIIRAGDLVIDGSVTGKLAKLGHALNL</sequence>
<dbReference type="AlphaFoldDB" id="A0A3B0YHY8"/>
<evidence type="ECO:0000256" key="5">
    <source>
        <dbReference type="ARBA" id="ARBA00023136"/>
    </source>
</evidence>
<dbReference type="PANTHER" id="PTHR11910">
    <property type="entry name" value="ATP SYNTHASE DELTA CHAIN"/>
    <property type="match status" value="1"/>
</dbReference>
<organism evidence="7">
    <name type="scientific">hydrothermal vent metagenome</name>
    <dbReference type="NCBI Taxonomy" id="652676"/>
    <lineage>
        <taxon>unclassified sequences</taxon>
        <taxon>metagenomes</taxon>
        <taxon>ecological metagenomes</taxon>
    </lineage>
</organism>
<dbReference type="InterPro" id="IPR000711">
    <property type="entry name" value="ATPase_OSCP/dsu"/>
</dbReference>
<dbReference type="Gene3D" id="1.10.520.20">
    <property type="entry name" value="N-terminal domain of the delta subunit of the F1F0-ATP synthase"/>
    <property type="match status" value="1"/>
</dbReference>
<reference evidence="7" key="1">
    <citation type="submission" date="2018-06" db="EMBL/GenBank/DDBJ databases">
        <authorList>
            <person name="Zhirakovskaya E."/>
        </authorList>
    </citation>
    <scope>NUCLEOTIDE SEQUENCE</scope>
</reference>
<dbReference type="InterPro" id="IPR020781">
    <property type="entry name" value="ATPase_OSCP/d_CS"/>
</dbReference>
<dbReference type="SUPFAM" id="SSF47928">
    <property type="entry name" value="N-terminal domain of the delta subunit of the F1F0-ATP synthase"/>
    <property type="match status" value="1"/>
</dbReference>
<dbReference type="HAMAP" id="MF_01416">
    <property type="entry name" value="ATP_synth_delta_bact"/>
    <property type="match status" value="1"/>
</dbReference>
<proteinExistence type="inferred from homology"/>
<keyword evidence="5" id="KW-0472">Membrane</keyword>
<dbReference type="GO" id="GO:0016020">
    <property type="term" value="C:membrane"/>
    <property type="evidence" value="ECO:0007669"/>
    <property type="project" value="UniProtKB-SubCell"/>
</dbReference>
<gene>
    <name evidence="7" type="ORF">MNBD_GAMMA12-364</name>
</gene>
<dbReference type="GO" id="GO:0046933">
    <property type="term" value="F:proton-transporting ATP synthase activity, rotational mechanism"/>
    <property type="evidence" value="ECO:0007669"/>
    <property type="project" value="InterPro"/>
</dbReference>
<dbReference type="EC" id="3.6.3.14" evidence="7"/>
<keyword evidence="7" id="KW-0378">Hydrolase</keyword>
<dbReference type="GO" id="GO:0016787">
    <property type="term" value="F:hydrolase activity"/>
    <property type="evidence" value="ECO:0007669"/>
    <property type="project" value="UniProtKB-KW"/>
</dbReference>
<evidence type="ECO:0000256" key="6">
    <source>
        <dbReference type="ARBA" id="ARBA00023310"/>
    </source>
</evidence>
<dbReference type="EMBL" id="UOFL01000171">
    <property type="protein sequence ID" value="VAW79061.1"/>
    <property type="molecule type" value="Genomic_DNA"/>
</dbReference>
<keyword evidence="2" id="KW-0813">Transport</keyword>
<dbReference type="PRINTS" id="PR00125">
    <property type="entry name" value="ATPASEDELTA"/>
</dbReference>
<protein>
    <submittedName>
        <fullName evidence="7">ATP synthase delta chain</fullName>
        <ecNumber evidence="7">3.6.3.14</ecNumber>
    </submittedName>
</protein>
<evidence type="ECO:0000313" key="7">
    <source>
        <dbReference type="EMBL" id="VAW79061.1"/>
    </source>
</evidence>
<keyword evidence="4" id="KW-0406">Ion transport</keyword>